<feature type="transmembrane region" description="Helical" evidence="1">
    <location>
        <begin position="175"/>
        <end position="196"/>
    </location>
</feature>
<sequence length="478" mass="54267">MISEPKRMHPAGAILNFIKHLKDLIFPALLFVFIGDDGVYRFYAILGFGVIIIALILSSIISWWKFTYRIESGELRIEHGLFVKKKRYIPIERIQTINSSAGIIQQLFGLVKLQIETAGGDLQAEAELTAISKKEADRIREALALHKQTLTPNKEEIVDEETSSSKVYKMGMKELVVAASTSSGIGVVLSASFAFLSQFDELIPYDRIVDRFEFLANASITVYAVLAFIAFFIAWIFSIVGVLLKYAFFTVKKGEKELMISRGIFEKHQLTIPNDRIQAIRISENLIRQPLGYATVFIESASGSAGDDGVSTILFPLIKKDQITEFLTEFTPDFQHIKEFHPLPKRALKRSIFRYTLPFVIVGALACIFLRPWGFFSLLLIPIGILYGVLTFKDAGWKIHELQLSLSFRFITKTTVLIHKKRMQVLKNSTSILQKRLALKTVITSIKSGLMGKHFSLKDIDQKDSEKIYNWFSYEKNE</sequence>
<name>A0ABV6GM16_9BACI</name>
<feature type="transmembrane region" description="Helical" evidence="1">
    <location>
        <begin position="12"/>
        <end position="34"/>
    </location>
</feature>
<dbReference type="PIRSF" id="PIRSF026631">
    <property type="entry name" value="UCP026631"/>
    <property type="match status" value="1"/>
</dbReference>
<evidence type="ECO:0000256" key="1">
    <source>
        <dbReference type="SAM" id="Phobius"/>
    </source>
</evidence>
<dbReference type="RefSeq" id="WP_378938671.1">
    <property type="nucleotide sequence ID" value="NZ_JBHLVO010000035.1"/>
</dbReference>
<feature type="transmembrane region" description="Helical" evidence="1">
    <location>
        <begin position="352"/>
        <end position="369"/>
    </location>
</feature>
<evidence type="ECO:0000313" key="4">
    <source>
        <dbReference type="Proteomes" id="UP001589854"/>
    </source>
</evidence>
<gene>
    <name evidence="3" type="ORF">ACFFIX_24095</name>
</gene>
<feature type="domain" description="YdbS-like PH" evidence="2">
    <location>
        <begin position="63"/>
        <end position="142"/>
    </location>
</feature>
<dbReference type="InterPro" id="IPR014529">
    <property type="entry name" value="UCP026631"/>
</dbReference>
<evidence type="ECO:0000259" key="2">
    <source>
        <dbReference type="Pfam" id="PF03703"/>
    </source>
</evidence>
<keyword evidence="1" id="KW-0812">Transmembrane</keyword>
<dbReference type="Proteomes" id="UP001589854">
    <property type="component" value="Unassembled WGS sequence"/>
</dbReference>
<dbReference type="InterPro" id="IPR005182">
    <property type="entry name" value="YdbS-like_PH"/>
</dbReference>
<feature type="transmembrane region" description="Helical" evidence="1">
    <location>
        <begin position="220"/>
        <end position="244"/>
    </location>
</feature>
<dbReference type="Pfam" id="PF03703">
    <property type="entry name" value="bPH_2"/>
    <property type="match status" value="3"/>
</dbReference>
<dbReference type="PANTHER" id="PTHR34473">
    <property type="entry name" value="UPF0699 TRANSMEMBRANE PROTEIN YDBS"/>
    <property type="match status" value="1"/>
</dbReference>
<feature type="domain" description="YdbS-like PH" evidence="2">
    <location>
        <begin position="395"/>
        <end position="471"/>
    </location>
</feature>
<keyword evidence="4" id="KW-1185">Reference proteome</keyword>
<keyword evidence="1" id="KW-1133">Transmembrane helix</keyword>
<dbReference type="EMBL" id="JBHLVO010000035">
    <property type="protein sequence ID" value="MFC0274431.1"/>
    <property type="molecule type" value="Genomic_DNA"/>
</dbReference>
<proteinExistence type="predicted"/>
<accession>A0ABV6GM16</accession>
<keyword evidence="1" id="KW-0472">Membrane</keyword>
<evidence type="ECO:0000313" key="3">
    <source>
        <dbReference type="EMBL" id="MFC0274431.1"/>
    </source>
</evidence>
<dbReference type="PANTHER" id="PTHR34473:SF2">
    <property type="entry name" value="UPF0699 TRANSMEMBRANE PROTEIN YDBT"/>
    <property type="match status" value="1"/>
</dbReference>
<reference evidence="3 4" key="1">
    <citation type="submission" date="2024-09" db="EMBL/GenBank/DDBJ databases">
        <authorList>
            <person name="Sun Q."/>
            <person name="Mori K."/>
        </authorList>
    </citation>
    <scope>NUCLEOTIDE SEQUENCE [LARGE SCALE GENOMIC DNA]</scope>
    <source>
        <strain evidence="3 4">CCM 7228</strain>
    </source>
</reference>
<protein>
    <submittedName>
        <fullName evidence="3">PH domain-containing protein</fullName>
    </submittedName>
</protein>
<feature type="transmembrane region" description="Helical" evidence="1">
    <location>
        <begin position="40"/>
        <end position="64"/>
    </location>
</feature>
<feature type="transmembrane region" description="Helical" evidence="1">
    <location>
        <begin position="375"/>
        <end position="392"/>
    </location>
</feature>
<comment type="caution">
    <text evidence="3">The sequence shown here is derived from an EMBL/GenBank/DDBJ whole genome shotgun (WGS) entry which is preliminary data.</text>
</comment>
<organism evidence="3 4">
    <name type="scientific">Metabacillus herbersteinensis</name>
    <dbReference type="NCBI Taxonomy" id="283816"/>
    <lineage>
        <taxon>Bacteria</taxon>
        <taxon>Bacillati</taxon>
        <taxon>Bacillota</taxon>
        <taxon>Bacilli</taxon>
        <taxon>Bacillales</taxon>
        <taxon>Bacillaceae</taxon>
        <taxon>Metabacillus</taxon>
    </lineage>
</organism>
<feature type="domain" description="YdbS-like PH" evidence="2">
    <location>
        <begin position="249"/>
        <end position="326"/>
    </location>
</feature>